<dbReference type="EMBL" id="JACHIF010000003">
    <property type="protein sequence ID" value="MBB5037467.1"/>
    <property type="molecule type" value="Genomic_DNA"/>
</dbReference>
<dbReference type="AlphaFoldDB" id="A0A7W7YK34"/>
<proteinExistence type="predicted"/>
<accession>A0A7W7YK34</accession>
<name>A0A7W7YK34_9BACT</name>
<protein>
    <recommendedName>
        <fullName evidence="4">Transglutaminase-like superfamily protein</fullName>
    </recommendedName>
</protein>
<keyword evidence="3" id="KW-1185">Reference proteome</keyword>
<evidence type="ECO:0008006" key="4">
    <source>
        <dbReference type="Google" id="ProtNLM"/>
    </source>
</evidence>
<comment type="caution">
    <text evidence="2">The sequence shown here is derived from an EMBL/GenBank/DDBJ whole genome shotgun (WGS) entry which is preliminary data.</text>
</comment>
<feature type="compositionally biased region" description="Low complexity" evidence="1">
    <location>
        <begin position="286"/>
        <end position="296"/>
    </location>
</feature>
<feature type="region of interest" description="Disordered" evidence="1">
    <location>
        <begin position="286"/>
        <end position="328"/>
    </location>
</feature>
<reference evidence="2 3" key="1">
    <citation type="submission" date="2020-08" db="EMBL/GenBank/DDBJ databases">
        <title>Genomic Encyclopedia of Type Strains, Phase IV (KMG-IV): sequencing the most valuable type-strain genomes for metagenomic binning, comparative biology and taxonomic classification.</title>
        <authorList>
            <person name="Goeker M."/>
        </authorList>
    </citation>
    <scope>NUCLEOTIDE SEQUENCE [LARGE SCALE GENOMIC DNA]</scope>
    <source>
        <strain evidence="2 3">DSM 12251</strain>
    </source>
</reference>
<dbReference type="Proteomes" id="UP000534294">
    <property type="component" value="Unassembled WGS sequence"/>
</dbReference>
<organism evidence="2 3">
    <name type="scientific">Prosthecobacter dejongeii</name>
    <dbReference type="NCBI Taxonomy" id="48465"/>
    <lineage>
        <taxon>Bacteria</taxon>
        <taxon>Pseudomonadati</taxon>
        <taxon>Verrucomicrobiota</taxon>
        <taxon>Verrucomicrobiia</taxon>
        <taxon>Verrucomicrobiales</taxon>
        <taxon>Verrucomicrobiaceae</taxon>
        <taxon>Prosthecobacter</taxon>
    </lineage>
</organism>
<evidence type="ECO:0000256" key="1">
    <source>
        <dbReference type="SAM" id="MobiDB-lite"/>
    </source>
</evidence>
<evidence type="ECO:0000313" key="3">
    <source>
        <dbReference type="Proteomes" id="UP000534294"/>
    </source>
</evidence>
<evidence type="ECO:0000313" key="2">
    <source>
        <dbReference type="EMBL" id="MBB5037467.1"/>
    </source>
</evidence>
<sequence length="925" mass="102317">MSLIPSWLQALRRNRVLRELTTGVVLAVLLIGAHAESLPWPYAPTPTWWTTRGVLSPGVVPDDFAAINQGQLKNIVSASIAEMNAKLTGGAGPALNAMVNSWATPSSHTDDFAVVNQGQVKAVALPIYQRLVEVGVFTALPAWTNSSSSGTDDYALANIGQVKNLFAFNLPEAPTLTLKSWFNQQLVLANQLSPFGLLVTVTNGDVTVPNENVTFEVFQSQGGLLETTNLTANPLASLSVVSDSSGFAKCQFRAPSQPSYCWIRASLSNEQSQWFLMTVAGVTGPFPNNPPGTTGVDFLRDSDADGISDAEENVNGSDPKDATQSPHPENFVKFKSWTAYKSDIINVLRVVKSEGPDEWNCSRKTHNNTTVVRDEKSVEATRPNLDLDPYTQPASADWKLDPGFQRSFPSSHVFSNNHNSETNDATSKILIYSSHKLQIISDTLLTKDYSLRFAVYRQRREGSVVKPEVYVETVQLTLPANSLEGQTVSLSYEPKLNCNDTYVFKPVEPISVDRVSFESSLSNAQHHLRSDDGNTIYKAPHWWDKNHDGLAETDETTGERNYPLAFKRGSPLSVKVKFHTRGILNYSYYQVKAVVTGGLTLPEVETGASFDTDGWLTLQSTPFEQKLNNTIQFYNGQGNSAFTIQWQVREGDSGSWLDAGTTKHTFYITGGDRPSGDDYNYLPETFLNVACRNAHGLGDNPQQVVDAVFSEFMDRKVCRVIPSTGNPQADPMVYAHDEDTLGFDSIVNFIALGKGRCGHWANLFSDCLRLHGINESEQVVIEPEDPNTVNSIPFSKTNWRFKDAYESKEGFSLSLSYPFSEALLFINNWDISDVWNPIPKTAVPAQGTDNPSMYFADHVVNKFNGKIYDSSYGVKFDNLVDWEDSALAARGAWAIPSGINRPDLFWIEIANQPNSRETYSRENSD</sequence>
<gene>
    <name evidence="2" type="ORF">HNQ64_001716</name>
</gene>
<dbReference type="RefSeq" id="WP_184207409.1">
    <property type="nucleotide sequence ID" value="NZ_JACHIF010000003.1"/>
</dbReference>